<keyword evidence="2" id="KW-1185">Reference proteome</keyword>
<name>A0A6L5XV21_9FIRM</name>
<accession>A0A6L5XV21</accession>
<sequence>MIEILVLLGIVSYSAWVVRKKISDIKNGKGCGCGCSGCSKPCSDREQKY</sequence>
<organism evidence="1 2">
    <name type="scientific">Velocimicrobium porci</name>
    <dbReference type="NCBI Taxonomy" id="2606634"/>
    <lineage>
        <taxon>Bacteria</taxon>
        <taxon>Bacillati</taxon>
        <taxon>Bacillota</taxon>
        <taxon>Clostridia</taxon>
        <taxon>Lachnospirales</taxon>
        <taxon>Lachnospiraceae</taxon>
        <taxon>Velocimicrobium</taxon>
    </lineage>
</organism>
<reference evidence="1 2" key="1">
    <citation type="submission" date="2019-08" db="EMBL/GenBank/DDBJ databases">
        <title>In-depth cultivation of the pig gut microbiome towards novel bacterial diversity and tailored functional studies.</title>
        <authorList>
            <person name="Wylensek D."/>
            <person name="Hitch T.C.A."/>
            <person name="Clavel T."/>
        </authorList>
    </citation>
    <scope>NUCLEOTIDE SEQUENCE [LARGE SCALE GENOMIC DNA]</scope>
    <source>
        <strain evidence="1 2">WCA-693-APC-MOT-I</strain>
    </source>
</reference>
<proteinExistence type="predicted"/>
<evidence type="ECO:0000313" key="2">
    <source>
        <dbReference type="Proteomes" id="UP000482209"/>
    </source>
</evidence>
<protein>
    <submittedName>
        <fullName evidence="1">FeoB-associated Cys-rich membrane protein</fullName>
    </submittedName>
</protein>
<gene>
    <name evidence="1" type="ORF">FYJ58_00965</name>
</gene>
<dbReference type="EMBL" id="VUMT01000001">
    <property type="protein sequence ID" value="MSS62464.1"/>
    <property type="molecule type" value="Genomic_DNA"/>
</dbReference>
<evidence type="ECO:0000313" key="1">
    <source>
        <dbReference type="EMBL" id="MSS62464.1"/>
    </source>
</evidence>
<dbReference type="Proteomes" id="UP000482209">
    <property type="component" value="Unassembled WGS sequence"/>
</dbReference>
<dbReference type="Pfam" id="PF12669">
    <property type="entry name" value="FeoB_associated"/>
    <property type="match status" value="1"/>
</dbReference>
<comment type="caution">
    <text evidence="1">The sequence shown here is derived from an EMBL/GenBank/DDBJ whole genome shotgun (WGS) entry which is preliminary data.</text>
</comment>
<dbReference type="AlphaFoldDB" id="A0A6L5XV21"/>